<accession>A0ABV7FAW4</accession>
<name>A0ABV7FAW4_9BURK</name>
<reference evidence="3" key="1">
    <citation type="journal article" date="2019" name="Int. J. Syst. Evol. Microbiol.">
        <title>The Global Catalogue of Microorganisms (GCM) 10K type strain sequencing project: providing services to taxonomists for standard genome sequencing and annotation.</title>
        <authorList>
            <consortium name="The Broad Institute Genomics Platform"/>
            <consortium name="The Broad Institute Genome Sequencing Center for Infectious Disease"/>
            <person name="Wu L."/>
            <person name="Ma J."/>
        </authorList>
    </citation>
    <scope>NUCLEOTIDE SEQUENCE [LARGE SCALE GENOMIC DNA]</scope>
    <source>
        <strain evidence="3">KCTC 42986</strain>
    </source>
</reference>
<evidence type="ECO:0000313" key="3">
    <source>
        <dbReference type="Proteomes" id="UP001595530"/>
    </source>
</evidence>
<dbReference type="RefSeq" id="WP_390324610.1">
    <property type="nucleotide sequence ID" value="NZ_JBHRTP010000100.1"/>
</dbReference>
<dbReference type="CDD" id="cd03450">
    <property type="entry name" value="NodN"/>
    <property type="match status" value="1"/>
</dbReference>
<dbReference type="InterPro" id="IPR002539">
    <property type="entry name" value="MaoC-like_dom"/>
</dbReference>
<dbReference type="Proteomes" id="UP001595530">
    <property type="component" value="Unassembled WGS sequence"/>
</dbReference>
<dbReference type="PANTHER" id="PTHR42993:SF1">
    <property type="entry name" value="MAOC-LIKE DEHYDRATASE DOMAIN-CONTAINING PROTEIN"/>
    <property type="match status" value="1"/>
</dbReference>
<sequence length="157" mass="17216">MREISSLAEASRLVGQELAVTDWHDISQTRVNQFAEATGDHQWIHTDVERSRRESPFGGTIAHGFLTLSLLPMMLEQAIVIRDVRMAVNYGLNKARFPAPVPVGSRLRGRITLAAMETIAGGAQLQWNMLVECDGSDKPVCVAEVIVRCYTGHAGTA</sequence>
<dbReference type="Gene3D" id="3.10.129.10">
    <property type="entry name" value="Hotdog Thioesterase"/>
    <property type="match status" value="1"/>
</dbReference>
<evidence type="ECO:0000259" key="1">
    <source>
        <dbReference type="Pfam" id="PF01575"/>
    </source>
</evidence>
<protein>
    <submittedName>
        <fullName evidence="2">MaoC family dehydratase</fullName>
    </submittedName>
</protein>
<gene>
    <name evidence="2" type="ORF">ACFOFO_24480</name>
</gene>
<dbReference type="InterPro" id="IPR039375">
    <property type="entry name" value="NodN-like"/>
</dbReference>
<dbReference type="SUPFAM" id="SSF54637">
    <property type="entry name" value="Thioesterase/thiol ester dehydrase-isomerase"/>
    <property type="match status" value="1"/>
</dbReference>
<dbReference type="EMBL" id="JBHRTP010000100">
    <property type="protein sequence ID" value="MFC3111070.1"/>
    <property type="molecule type" value="Genomic_DNA"/>
</dbReference>
<feature type="domain" description="MaoC-like" evidence="1">
    <location>
        <begin position="13"/>
        <end position="119"/>
    </location>
</feature>
<proteinExistence type="predicted"/>
<keyword evidence="3" id="KW-1185">Reference proteome</keyword>
<dbReference type="PANTHER" id="PTHR42993">
    <property type="entry name" value="MAOC-LIKE DEHYDRATASE DOMAIN-CONTAINING PROTEIN"/>
    <property type="match status" value="1"/>
</dbReference>
<evidence type="ECO:0000313" key="2">
    <source>
        <dbReference type="EMBL" id="MFC3111070.1"/>
    </source>
</evidence>
<dbReference type="Pfam" id="PF01575">
    <property type="entry name" value="MaoC_dehydratas"/>
    <property type="match status" value="1"/>
</dbReference>
<organism evidence="2 3">
    <name type="scientific">Undibacterium arcticum</name>
    <dbReference type="NCBI Taxonomy" id="1762892"/>
    <lineage>
        <taxon>Bacteria</taxon>
        <taxon>Pseudomonadati</taxon>
        <taxon>Pseudomonadota</taxon>
        <taxon>Betaproteobacteria</taxon>
        <taxon>Burkholderiales</taxon>
        <taxon>Oxalobacteraceae</taxon>
        <taxon>Undibacterium</taxon>
    </lineage>
</organism>
<dbReference type="InterPro" id="IPR029069">
    <property type="entry name" value="HotDog_dom_sf"/>
</dbReference>
<comment type="caution">
    <text evidence="2">The sequence shown here is derived from an EMBL/GenBank/DDBJ whole genome shotgun (WGS) entry which is preliminary data.</text>
</comment>